<dbReference type="Pfam" id="PF10502">
    <property type="entry name" value="Peptidase_S26"/>
    <property type="match status" value="1"/>
</dbReference>
<dbReference type="GO" id="GO:0004252">
    <property type="term" value="F:serine-type endopeptidase activity"/>
    <property type="evidence" value="ECO:0007669"/>
    <property type="project" value="InterPro"/>
</dbReference>
<feature type="domain" description="Peptidase S26" evidence="10">
    <location>
        <begin position="56"/>
        <end position="207"/>
    </location>
</feature>
<dbReference type="PRINTS" id="PR00727">
    <property type="entry name" value="LEADERPTASE"/>
</dbReference>
<keyword evidence="8" id="KW-1133">Transmembrane helix</keyword>
<dbReference type="InterPro" id="IPR019757">
    <property type="entry name" value="Pept_S26A_signal_pept_1_Lys-AS"/>
</dbReference>
<dbReference type="AlphaFoldDB" id="B9XJE3"/>
<evidence type="ECO:0000259" key="10">
    <source>
        <dbReference type="Pfam" id="PF10502"/>
    </source>
</evidence>
<sequence length="237" mass="26724">MFIVIPQIEYDELGLQSVLFPAWENHCPPKEICYPQPKNTFGRMSKSLNRLGLFLLMAILGITAQFVITRNFFQPFQVDGISMAPTLDDHAHYFLNRCAFREHAPERGDVVVFVDPGDHGFSVKRVIALPGESIHFKNGRVFVNGRKISEPYLTPGTHTYTYSQIKEEFITLGVDQFFVLGDNRPMSIDGRSYGPVRRENILGRVFLTGKAAESCAQLKQQLPQHTATVTFDGAKSL</sequence>
<evidence type="ECO:0000256" key="4">
    <source>
        <dbReference type="ARBA" id="ARBA00019232"/>
    </source>
</evidence>
<dbReference type="PANTHER" id="PTHR43390">
    <property type="entry name" value="SIGNAL PEPTIDASE I"/>
    <property type="match status" value="1"/>
</dbReference>
<evidence type="ECO:0000256" key="8">
    <source>
        <dbReference type="RuleBase" id="RU003993"/>
    </source>
</evidence>
<dbReference type="InterPro" id="IPR036286">
    <property type="entry name" value="LexA/Signal_pep-like_sf"/>
</dbReference>
<dbReference type="PROSITE" id="PS00501">
    <property type="entry name" value="SPASE_I_1"/>
    <property type="match status" value="1"/>
</dbReference>
<dbReference type="NCBIfam" id="TIGR02227">
    <property type="entry name" value="sigpep_I_bact"/>
    <property type="match status" value="1"/>
</dbReference>
<dbReference type="InterPro" id="IPR019758">
    <property type="entry name" value="Pept_S26A_signal_pept_1_CS"/>
</dbReference>
<dbReference type="EMBL" id="ABOX02000021">
    <property type="protein sequence ID" value="EEF60004.1"/>
    <property type="molecule type" value="Genomic_DNA"/>
</dbReference>
<evidence type="ECO:0000256" key="6">
    <source>
        <dbReference type="ARBA" id="ARBA00022801"/>
    </source>
</evidence>
<dbReference type="InterPro" id="IPR000223">
    <property type="entry name" value="Pept_S26A_signal_pept_1"/>
</dbReference>
<keyword evidence="8" id="KW-0812">Transmembrane</keyword>
<dbReference type="GO" id="GO:0016020">
    <property type="term" value="C:membrane"/>
    <property type="evidence" value="ECO:0007669"/>
    <property type="project" value="UniProtKB-SubCell"/>
</dbReference>
<feature type="transmembrane region" description="Helical" evidence="8">
    <location>
        <begin position="51"/>
        <end position="68"/>
    </location>
</feature>
<dbReference type="RefSeq" id="WP_007415936.1">
    <property type="nucleotide sequence ID" value="NZ_ABOX02000021.1"/>
</dbReference>
<organism evidence="11 12">
    <name type="scientific">Pedosphaera parvula (strain Ellin514)</name>
    <dbReference type="NCBI Taxonomy" id="320771"/>
    <lineage>
        <taxon>Bacteria</taxon>
        <taxon>Pseudomonadati</taxon>
        <taxon>Verrucomicrobiota</taxon>
        <taxon>Pedosphaerae</taxon>
        <taxon>Pedosphaerales</taxon>
        <taxon>Pedosphaeraceae</taxon>
        <taxon>Pedosphaera</taxon>
    </lineage>
</organism>
<dbReference type="SUPFAM" id="SSF51306">
    <property type="entry name" value="LexA/Signal peptidase"/>
    <property type="match status" value="1"/>
</dbReference>
<evidence type="ECO:0000256" key="9">
    <source>
        <dbReference type="RuleBase" id="RU362042"/>
    </source>
</evidence>
<comment type="similarity">
    <text evidence="2 9">Belongs to the peptidase S26 family.</text>
</comment>
<dbReference type="CDD" id="cd06530">
    <property type="entry name" value="S26_SPase_I"/>
    <property type="match status" value="1"/>
</dbReference>
<feature type="active site" evidence="7">
    <location>
        <position position="82"/>
    </location>
</feature>
<evidence type="ECO:0000256" key="3">
    <source>
        <dbReference type="ARBA" id="ARBA00013208"/>
    </source>
</evidence>
<dbReference type="InterPro" id="IPR019533">
    <property type="entry name" value="Peptidase_S26"/>
</dbReference>
<dbReference type="GO" id="GO:0009003">
    <property type="term" value="F:signal peptidase activity"/>
    <property type="evidence" value="ECO:0007669"/>
    <property type="project" value="UniProtKB-EC"/>
</dbReference>
<keyword evidence="5 8" id="KW-0645">Protease</keyword>
<comment type="catalytic activity">
    <reaction evidence="1 8">
        <text>Cleavage of hydrophobic, N-terminal signal or leader sequences from secreted and periplasmic proteins.</text>
        <dbReference type="EC" id="3.4.21.89"/>
    </reaction>
</comment>
<accession>B9XJE3</accession>
<dbReference type="InterPro" id="IPR019756">
    <property type="entry name" value="Pept_S26A_signal_pept_1_Ser-AS"/>
</dbReference>
<protein>
    <recommendedName>
        <fullName evidence="4 8">Signal peptidase I</fullName>
        <ecNumber evidence="3 8">3.4.21.89</ecNumber>
    </recommendedName>
</protein>
<reference evidence="11 12" key="1">
    <citation type="journal article" date="2011" name="J. Bacteriol.">
        <title>Genome sequence of 'Pedosphaera parvula' Ellin514, an aerobic Verrucomicrobial isolate from pasture soil.</title>
        <authorList>
            <person name="Kant R."/>
            <person name="van Passel M.W."/>
            <person name="Sangwan P."/>
            <person name="Palva A."/>
            <person name="Lucas S."/>
            <person name="Copeland A."/>
            <person name="Lapidus A."/>
            <person name="Glavina Del Rio T."/>
            <person name="Dalin E."/>
            <person name="Tice H."/>
            <person name="Bruce D."/>
            <person name="Goodwin L."/>
            <person name="Pitluck S."/>
            <person name="Chertkov O."/>
            <person name="Larimer F.W."/>
            <person name="Land M.L."/>
            <person name="Hauser L."/>
            <person name="Brettin T.S."/>
            <person name="Detter J.C."/>
            <person name="Han S."/>
            <person name="de Vos W.M."/>
            <person name="Janssen P.H."/>
            <person name="Smidt H."/>
        </authorList>
    </citation>
    <scope>NUCLEOTIDE SEQUENCE [LARGE SCALE GENOMIC DNA]</scope>
    <source>
        <strain evidence="11 12">Ellin514</strain>
    </source>
</reference>
<evidence type="ECO:0000313" key="12">
    <source>
        <dbReference type="Proteomes" id="UP000003688"/>
    </source>
</evidence>
<evidence type="ECO:0000256" key="1">
    <source>
        <dbReference type="ARBA" id="ARBA00000677"/>
    </source>
</evidence>
<dbReference type="PROSITE" id="PS00761">
    <property type="entry name" value="SPASE_I_3"/>
    <property type="match status" value="1"/>
</dbReference>
<dbReference type="GO" id="GO:0006465">
    <property type="term" value="P:signal peptide processing"/>
    <property type="evidence" value="ECO:0007669"/>
    <property type="project" value="InterPro"/>
</dbReference>
<dbReference type="OrthoDB" id="9802919at2"/>
<keyword evidence="8" id="KW-0472">Membrane</keyword>
<keyword evidence="12" id="KW-1185">Reference proteome</keyword>
<dbReference type="STRING" id="320771.Cflav_PD3063"/>
<gene>
    <name evidence="11" type="ORF">Cflav_PD3063</name>
</gene>
<keyword evidence="6 8" id="KW-0378">Hydrolase</keyword>
<feature type="active site" evidence="7">
    <location>
        <position position="124"/>
    </location>
</feature>
<dbReference type="PANTHER" id="PTHR43390:SF1">
    <property type="entry name" value="CHLOROPLAST PROCESSING PEPTIDASE"/>
    <property type="match status" value="1"/>
</dbReference>
<name>B9XJE3_PEDPL</name>
<dbReference type="PROSITE" id="PS00760">
    <property type="entry name" value="SPASE_I_2"/>
    <property type="match status" value="1"/>
</dbReference>
<evidence type="ECO:0000313" key="11">
    <source>
        <dbReference type="EMBL" id="EEF60004.1"/>
    </source>
</evidence>
<proteinExistence type="inferred from homology"/>
<comment type="caution">
    <text evidence="11">The sequence shown here is derived from an EMBL/GenBank/DDBJ whole genome shotgun (WGS) entry which is preliminary data.</text>
</comment>
<evidence type="ECO:0000256" key="7">
    <source>
        <dbReference type="PIRSR" id="PIRSR600223-1"/>
    </source>
</evidence>
<dbReference type="EC" id="3.4.21.89" evidence="3 8"/>
<evidence type="ECO:0000256" key="5">
    <source>
        <dbReference type="ARBA" id="ARBA00022670"/>
    </source>
</evidence>
<evidence type="ECO:0000256" key="2">
    <source>
        <dbReference type="ARBA" id="ARBA00009370"/>
    </source>
</evidence>
<comment type="subcellular location">
    <subcellularLocation>
        <location evidence="9">Membrane</location>
        <topology evidence="9">Single-pass type II membrane protein</topology>
    </subcellularLocation>
</comment>
<dbReference type="Gene3D" id="2.10.109.10">
    <property type="entry name" value="Umud Fragment, subunit A"/>
    <property type="match status" value="1"/>
</dbReference>
<dbReference type="Proteomes" id="UP000003688">
    <property type="component" value="Unassembled WGS sequence"/>
</dbReference>